<evidence type="ECO:0000313" key="1">
    <source>
        <dbReference type="EMBL" id="KAH1039891.1"/>
    </source>
</evidence>
<comment type="caution">
    <text evidence="1">The sequence shown here is derived from an EMBL/GenBank/DDBJ whole genome shotgun (WGS) entry which is preliminary data.</text>
</comment>
<accession>A0A9D3UFX1</accession>
<name>A0A9D3UFX1_9ROSI</name>
<dbReference type="Proteomes" id="UP000828251">
    <property type="component" value="Unassembled WGS sequence"/>
</dbReference>
<organism evidence="1 2">
    <name type="scientific">Gossypium stocksii</name>
    <dbReference type="NCBI Taxonomy" id="47602"/>
    <lineage>
        <taxon>Eukaryota</taxon>
        <taxon>Viridiplantae</taxon>
        <taxon>Streptophyta</taxon>
        <taxon>Embryophyta</taxon>
        <taxon>Tracheophyta</taxon>
        <taxon>Spermatophyta</taxon>
        <taxon>Magnoliopsida</taxon>
        <taxon>eudicotyledons</taxon>
        <taxon>Gunneridae</taxon>
        <taxon>Pentapetalae</taxon>
        <taxon>rosids</taxon>
        <taxon>malvids</taxon>
        <taxon>Malvales</taxon>
        <taxon>Malvaceae</taxon>
        <taxon>Malvoideae</taxon>
        <taxon>Gossypium</taxon>
    </lineage>
</organism>
<reference evidence="1 2" key="1">
    <citation type="journal article" date="2021" name="Plant Biotechnol. J.">
        <title>Multi-omics assisted identification of the key and species-specific regulatory components of drought-tolerant mechanisms in Gossypium stocksii.</title>
        <authorList>
            <person name="Yu D."/>
            <person name="Ke L."/>
            <person name="Zhang D."/>
            <person name="Wu Y."/>
            <person name="Sun Y."/>
            <person name="Mei J."/>
            <person name="Sun J."/>
            <person name="Sun Y."/>
        </authorList>
    </citation>
    <scope>NUCLEOTIDE SEQUENCE [LARGE SCALE GENOMIC DNA]</scope>
    <source>
        <strain evidence="2">cv. E1</strain>
        <tissue evidence="1">Leaf</tissue>
    </source>
</reference>
<proteinExistence type="predicted"/>
<evidence type="ECO:0000313" key="2">
    <source>
        <dbReference type="Proteomes" id="UP000828251"/>
    </source>
</evidence>
<gene>
    <name evidence="1" type="ORF">J1N35_041634</name>
</gene>
<protein>
    <submittedName>
        <fullName evidence="1">Uncharacterized protein</fullName>
    </submittedName>
</protein>
<keyword evidence="2" id="KW-1185">Reference proteome</keyword>
<sequence>MDFLNISLLTYYNLVRAFYSSANLDHYELSGRGLNTNITLPHGTYLSYLFRRLVISTHGNTPVTINQSISYGSLHHMGYHYDATNCTWIKSDHLEENEDDDVDVAFKDISAHEQVPSPKHARPTALSFHVAPASSEINCAILDAIHSLCYDV</sequence>
<dbReference type="EMBL" id="JAIQCV010000012">
    <property type="protein sequence ID" value="KAH1039891.1"/>
    <property type="molecule type" value="Genomic_DNA"/>
</dbReference>
<dbReference type="AlphaFoldDB" id="A0A9D3UFX1"/>